<evidence type="ECO:0000256" key="1">
    <source>
        <dbReference type="ARBA" id="ARBA00006525"/>
    </source>
</evidence>
<dbReference type="EMBL" id="JACNFK010000026">
    <property type="protein sequence ID" value="MBC8519722.1"/>
    <property type="molecule type" value="Genomic_DNA"/>
</dbReference>
<comment type="similarity">
    <text evidence="1">Belongs to the DprA/Smf family.</text>
</comment>
<dbReference type="Gene3D" id="3.40.50.450">
    <property type="match status" value="1"/>
</dbReference>
<evidence type="ECO:0000313" key="4">
    <source>
        <dbReference type="EMBL" id="MBC8519722.1"/>
    </source>
</evidence>
<dbReference type="Pfam" id="PF02481">
    <property type="entry name" value="DNA_processg_A"/>
    <property type="match status" value="1"/>
</dbReference>
<dbReference type="SUPFAM" id="SSF102405">
    <property type="entry name" value="MCP/YpsA-like"/>
    <property type="match status" value="1"/>
</dbReference>
<organism evidence="4 5">
    <name type="scientific">Candidatus Thiopontia autotrophica</name>
    <dbReference type="NCBI Taxonomy" id="2841688"/>
    <lineage>
        <taxon>Bacteria</taxon>
        <taxon>Pseudomonadati</taxon>
        <taxon>Pseudomonadota</taxon>
        <taxon>Gammaproteobacteria</taxon>
        <taxon>Candidatus Thiopontia</taxon>
    </lineage>
</organism>
<gene>
    <name evidence="4" type="primary">dprA</name>
    <name evidence="4" type="ORF">H8D24_04860</name>
</gene>
<sequence>MDKVSAWLTLHHAPSVGPVTFRKALDYFGSPESVLESGRALLSKSGIFKREALDFLAQTESKRAQLIEKDLRWLEGDDAHILFLGSEDYPQLLMEISDPPSLLFVRGNPDALLLPQLAVVGSRNPDVVGKEIARDFARKLARAGLTITSGMALGIDAEAHRGALDGGKTVAVTGTGLDRVYPARNRDLAHEIVQQGAIVSEFAIGTEPRPENFPRRNRIISGLSIGTLVVQAARKSGSLITARMSMEQGREVFAIPGSIHNPLARGSHLLIRQGAKLVETTEDIIEELGGMLNLLREQLVEHSSSEGGSTREESDPEVEQVLNAISYETVLVDQVVEFCGLTTEVVSSIIMRLEIKGEVATAPGGRVMRLQK</sequence>
<dbReference type="GO" id="GO:0009294">
    <property type="term" value="P:DNA-mediated transformation"/>
    <property type="evidence" value="ECO:0007669"/>
    <property type="project" value="InterPro"/>
</dbReference>
<dbReference type="InterPro" id="IPR041614">
    <property type="entry name" value="DprA_WH"/>
</dbReference>
<dbReference type="InterPro" id="IPR057666">
    <property type="entry name" value="DrpA_SLOG"/>
</dbReference>
<name>A0A8J6TXI0_9GAMM</name>
<dbReference type="Proteomes" id="UP000654401">
    <property type="component" value="Unassembled WGS sequence"/>
</dbReference>
<dbReference type="PANTHER" id="PTHR43022:SF1">
    <property type="entry name" value="PROTEIN SMF"/>
    <property type="match status" value="1"/>
</dbReference>
<dbReference type="Gene3D" id="1.10.10.10">
    <property type="entry name" value="Winged helix-like DNA-binding domain superfamily/Winged helix DNA-binding domain"/>
    <property type="match status" value="1"/>
</dbReference>
<feature type="domain" description="Smf/DprA SLOG" evidence="2">
    <location>
        <begin position="81"/>
        <end position="288"/>
    </location>
</feature>
<dbReference type="AlphaFoldDB" id="A0A8J6TXI0"/>
<protein>
    <submittedName>
        <fullName evidence="4">DNA-protecting protein DprA</fullName>
    </submittedName>
</protein>
<evidence type="ECO:0000259" key="2">
    <source>
        <dbReference type="Pfam" id="PF02481"/>
    </source>
</evidence>
<dbReference type="Pfam" id="PF17782">
    <property type="entry name" value="WHD_DprA"/>
    <property type="match status" value="1"/>
</dbReference>
<dbReference type="PANTHER" id="PTHR43022">
    <property type="entry name" value="PROTEIN SMF"/>
    <property type="match status" value="1"/>
</dbReference>
<accession>A0A8J6TXI0</accession>
<evidence type="ECO:0000313" key="5">
    <source>
        <dbReference type="Proteomes" id="UP000654401"/>
    </source>
</evidence>
<dbReference type="NCBIfam" id="TIGR00732">
    <property type="entry name" value="dprA"/>
    <property type="match status" value="1"/>
</dbReference>
<dbReference type="InterPro" id="IPR003488">
    <property type="entry name" value="DprA"/>
</dbReference>
<feature type="domain" description="DprA winged helix" evidence="3">
    <location>
        <begin position="311"/>
        <end position="365"/>
    </location>
</feature>
<dbReference type="InterPro" id="IPR036388">
    <property type="entry name" value="WH-like_DNA-bd_sf"/>
</dbReference>
<comment type="caution">
    <text evidence="4">The sequence shown here is derived from an EMBL/GenBank/DDBJ whole genome shotgun (WGS) entry which is preliminary data.</text>
</comment>
<reference evidence="4 5" key="1">
    <citation type="submission" date="2020-08" db="EMBL/GenBank/DDBJ databases">
        <title>Bridging the membrane lipid divide: bacteria of the FCB group superphylum have the potential to synthesize archaeal ether lipids.</title>
        <authorList>
            <person name="Villanueva L."/>
            <person name="Von Meijenfeldt F.A.B."/>
            <person name="Westbye A.B."/>
            <person name="Yadav S."/>
            <person name="Hopmans E.C."/>
            <person name="Dutilh B.E."/>
            <person name="Sinninghe Damste J.S."/>
        </authorList>
    </citation>
    <scope>NUCLEOTIDE SEQUENCE [LARGE SCALE GENOMIC DNA]</scope>
    <source>
        <strain evidence="4">NIOZ-UU100</strain>
    </source>
</reference>
<evidence type="ECO:0000259" key="3">
    <source>
        <dbReference type="Pfam" id="PF17782"/>
    </source>
</evidence>
<proteinExistence type="inferred from homology"/>